<dbReference type="GO" id="GO:0006281">
    <property type="term" value="P:DNA repair"/>
    <property type="evidence" value="ECO:0007669"/>
    <property type="project" value="UniProtKB-UniRule"/>
</dbReference>
<dbReference type="InterPro" id="IPR029240">
    <property type="entry name" value="MMS19_N"/>
</dbReference>
<keyword evidence="5" id="KW-0227">DNA damage</keyword>
<dbReference type="Gene3D" id="1.25.10.10">
    <property type="entry name" value="Leucine-rich Repeat Variant"/>
    <property type="match status" value="1"/>
</dbReference>
<comment type="function">
    <text evidence="5">Key component of the cytosolic iron-sulfur protein assembly (CIA) complex, a multiprotein complex that mediates the incorporation of iron-sulfur cluster into apoproteins specifically involved in DNA metabolism and genomic integrity. In the CIA complex, MMS19 acts as an adapter between early-acting CIA components and a subset of cellular target iron-sulfur proteins.</text>
</comment>
<accession>A0A6G1S678</accession>
<keyword evidence="5" id="KW-0206">Cytoskeleton</keyword>
<keyword evidence="3" id="KW-0677">Repeat</keyword>
<dbReference type="EMBL" id="GGYP01000896">
    <property type="protein sequence ID" value="MDE45667.1"/>
    <property type="molecule type" value="Transcribed_RNA"/>
</dbReference>
<evidence type="ECO:0000259" key="6">
    <source>
        <dbReference type="Pfam" id="PF12460"/>
    </source>
</evidence>
<reference evidence="8" key="1">
    <citation type="submission" date="2018-10" db="EMBL/GenBank/DDBJ databases">
        <title>Transcriptome assembly of Aceria tosichella (Wheat curl mite) Type 2.</title>
        <authorList>
            <person name="Scully E.D."/>
            <person name="Geib S.M."/>
            <person name="Palmer N.A."/>
            <person name="Gupta A.K."/>
            <person name="Sarath G."/>
            <person name="Tatineni S."/>
        </authorList>
    </citation>
    <scope>NUCLEOTIDE SEQUENCE</scope>
    <source>
        <strain evidence="8">LincolnNE</strain>
    </source>
</reference>
<dbReference type="GO" id="GO:0051604">
    <property type="term" value="P:protein maturation"/>
    <property type="evidence" value="ECO:0007669"/>
    <property type="project" value="UniProtKB-UniRule"/>
</dbReference>
<comment type="subcellular location">
    <subcellularLocation>
        <location evidence="5">Cytoplasm</location>
        <location evidence="5">Cytoskeleton</location>
        <location evidence="5">Spindle</location>
    </subcellularLocation>
    <subcellularLocation>
        <location evidence="1 5">Nucleus</location>
    </subcellularLocation>
</comment>
<dbReference type="Pfam" id="PF12460">
    <property type="entry name" value="MMS19_C"/>
    <property type="match status" value="1"/>
</dbReference>
<evidence type="ECO:0000256" key="3">
    <source>
        <dbReference type="ARBA" id="ARBA00022737"/>
    </source>
</evidence>
<comment type="subunit">
    <text evidence="5">Component of the CIA complex.</text>
</comment>
<dbReference type="GO" id="GO:0097361">
    <property type="term" value="C:cytosolic [4Fe-4S] assembly targeting complex"/>
    <property type="evidence" value="ECO:0007669"/>
    <property type="project" value="UniProtKB-UniRule"/>
</dbReference>
<gene>
    <name evidence="8" type="primary">MMS19</name>
    <name evidence="8" type="ORF">g.20142</name>
</gene>
<feature type="domain" description="MMS19 C-terminal" evidence="6">
    <location>
        <begin position="595"/>
        <end position="850"/>
    </location>
</feature>
<dbReference type="InterPro" id="IPR039920">
    <property type="entry name" value="MMS19"/>
</dbReference>
<evidence type="ECO:0000313" key="8">
    <source>
        <dbReference type="EMBL" id="MDE45667.1"/>
    </source>
</evidence>
<dbReference type="InterPro" id="IPR016024">
    <property type="entry name" value="ARM-type_fold"/>
</dbReference>
<dbReference type="GO" id="GO:0016226">
    <property type="term" value="P:iron-sulfur cluster assembly"/>
    <property type="evidence" value="ECO:0007669"/>
    <property type="project" value="UniProtKB-UniRule"/>
</dbReference>
<evidence type="ECO:0000256" key="5">
    <source>
        <dbReference type="RuleBase" id="RU367072"/>
    </source>
</evidence>
<dbReference type="GO" id="GO:0005634">
    <property type="term" value="C:nucleus"/>
    <property type="evidence" value="ECO:0007669"/>
    <property type="project" value="UniProtKB-SubCell"/>
</dbReference>
<keyword evidence="4 5" id="KW-0539">Nucleus</keyword>
<protein>
    <recommendedName>
        <fullName evidence="5">MMS19 nucleotide excision repair protein</fullName>
    </recommendedName>
</protein>
<name>A0A6G1S678_9ACAR</name>
<sequence length="901" mass="102347">MEFNTINEKLSVSEAPNDMASFITTSANQVAEEIRKGGVKIIDLIKGLNAILTNSSYEIRSRGVELLVQVITALPTNQLTEKEIELLTEFICLRLIDHKSMENAALRGLSYFADCDHKPMKYNKQVMEFIKTKANIHKMEAKSRYTVYELLKKFVIEKKRITNSMNGEFIYSLVTILEGENNPENLILCFGMITFILKNFDDLEPYIDDIFEWLTSYYPVDYTPIIDRNQGGKDAANFVIQRSDLVDALYECFYATDLNADNLQALLLEKVDSNVLSSQLESLECLIKCYEKPFPLSSVSKYNSTLWTAIRMNCLKKIEGVDAKLLDTSLRTLTALAKRLSEDKDMYFTFITDMYEELAIAFRKPEMELFEPAARLLTHSILPSLVGFNFVLGKILPISLNALEANELRPLPGLAYMFSKLHQQHPQAKLESNLDPHIAKLAVKVADLTQTHDRYCVTLLEALIRQQVTLDTLSLTRIIDILQAQYGKSSLDIEKCLALICSNYNIFSIITDANTDGCDLNSLLRLIYQFDSSSIDLGKFSIYLRLLKLELVASKGTKLDSLDQLVLNDSLTRLRGLLPKIGASNAIVEKSAFIHAVVLNKLEAKNANQISMSIFSSNYCQGLISAASNQDSHIARNIYLPHIKWTFKSLVLRNHQLATPLINLVLNCIISEKVDCDLAYDAAKTFEFVLTNDEFLESGCHYQIFSLYKQKFYMQTNKEIRLRLEQQQNNNDNGMKKSLLIYAIVSQLAHLPIAVFKRDHEWLVRQLLRFLSTSPIDSTSEQNGDGERNKTSSALFYEIYKCLECLIQKDLSNDALVSFLPSIIDLNLKNAQQAKSMEVRRQALMCLAKVATSFKESDLLVYRTNTIDKLRHCLTDKKRLVRQAAGEARLRWVLIGQPIGS</sequence>
<dbReference type="InterPro" id="IPR024687">
    <property type="entry name" value="MMS19_C"/>
</dbReference>
<keyword evidence="5" id="KW-0963">Cytoplasm</keyword>
<dbReference type="PANTHER" id="PTHR12891">
    <property type="entry name" value="DNA REPAIR/TRANSCRIPTION PROTEIN MET18/MMS19"/>
    <property type="match status" value="1"/>
</dbReference>
<evidence type="ECO:0000259" key="7">
    <source>
        <dbReference type="Pfam" id="PF14500"/>
    </source>
</evidence>
<evidence type="ECO:0000256" key="1">
    <source>
        <dbReference type="ARBA" id="ARBA00004123"/>
    </source>
</evidence>
<keyword evidence="5" id="KW-0234">DNA repair</keyword>
<dbReference type="GO" id="GO:0005819">
    <property type="term" value="C:spindle"/>
    <property type="evidence" value="ECO:0007669"/>
    <property type="project" value="UniProtKB-SubCell"/>
</dbReference>
<comment type="similarity">
    <text evidence="2 5">Belongs to the MET18/MMS19 family.</text>
</comment>
<evidence type="ECO:0000256" key="4">
    <source>
        <dbReference type="ARBA" id="ARBA00023242"/>
    </source>
</evidence>
<proteinExistence type="inferred from homology"/>
<dbReference type="SUPFAM" id="SSF48371">
    <property type="entry name" value="ARM repeat"/>
    <property type="match status" value="1"/>
</dbReference>
<evidence type="ECO:0000256" key="2">
    <source>
        <dbReference type="ARBA" id="ARBA00009340"/>
    </source>
</evidence>
<organism evidence="8">
    <name type="scientific">Aceria tosichella</name>
    <name type="common">wheat curl mite</name>
    <dbReference type="NCBI Taxonomy" id="561515"/>
    <lineage>
        <taxon>Eukaryota</taxon>
        <taxon>Metazoa</taxon>
        <taxon>Ecdysozoa</taxon>
        <taxon>Arthropoda</taxon>
        <taxon>Chelicerata</taxon>
        <taxon>Arachnida</taxon>
        <taxon>Acari</taxon>
        <taxon>Acariformes</taxon>
        <taxon>Trombidiformes</taxon>
        <taxon>Prostigmata</taxon>
        <taxon>Eupodina</taxon>
        <taxon>Eriophyoidea</taxon>
        <taxon>Eriophyidae</taxon>
        <taxon>Eriophyinae</taxon>
        <taxon>Aceriini</taxon>
        <taxon>Aceria</taxon>
    </lineage>
</organism>
<dbReference type="Pfam" id="PF14500">
    <property type="entry name" value="MMS19_N"/>
    <property type="match status" value="1"/>
</dbReference>
<feature type="domain" description="MMS19 N-terminal" evidence="7">
    <location>
        <begin position="45"/>
        <end position="315"/>
    </location>
</feature>
<dbReference type="AlphaFoldDB" id="A0A6G1S678"/>
<dbReference type="InterPro" id="IPR011989">
    <property type="entry name" value="ARM-like"/>
</dbReference>
<dbReference type="PANTHER" id="PTHR12891:SF0">
    <property type="entry name" value="MMS19 NUCLEOTIDE EXCISION REPAIR PROTEIN HOMOLOG"/>
    <property type="match status" value="1"/>
</dbReference>